<dbReference type="GO" id="GO:0045892">
    <property type="term" value="P:negative regulation of DNA-templated transcription"/>
    <property type="evidence" value="ECO:0007669"/>
    <property type="project" value="TreeGrafter"/>
</dbReference>
<feature type="transmembrane region" description="Helical" evidence="1">
    <location>
        <begin position="128"/>
        <end position="145"/>
    </location>
</feature>
<keyword evidence="1" id="KW-0472">Membrane</keyword>
<protein>
    <submittedName>
        <fullName evidence="2">Transcriptional regulator</fullName>
    </submittedName>
</protein>
<keyword evidence="1" id="KW-1133">Transmembrane helix</keyword>
<name>A0A6M1T2D9_9BACT</name>
<dbReference type="AlphaFoldDB" id="A0A6M1T2D9"/>
<gene>
    <name evidence="2" type="ORF">G3569_17975</name>
</gene>
<accession>A0A6M1T2D9</accession>
<dbReference type="SUPFAM" id="SSF158668">
    <property type="entry name" value="MtlR-like"/>
    <property type="match status" value="1"/>
</dbReference>
<evidence type="ECO:0000313" key="2">
    <source>
        <dbReference type="EMBL" id="NGP90248.1"/>
    </source>
</evidence>
<dbReference type="EMBL" id="JAALLS010000048">
    <property type="protein sequence ID" value="NGP90248.1"/>
    <property type="molecule type" value="Genomic_DNA"/>
</dbReference>
<comment type="caution">
    <text evidence="2">The sequence shown here is derived from an EMBL/GenBank/DDBJ whole genome shotgun (WGS) entry which is preliminary data.</text>
</comment>
<dbReference type="InterPro" id="IPR038026">
    <property type="entry name" value="MtlR-like_sf"/>
</dbReference>
<dbReference type="InterPro" id="IPR007761">
    <property type="entry name" value="MtlR-like"/>
</dbReference>
<keyword evidence="1" id="KW-0812">Transmembrane</keyword>
<dbReference type="Pfam" id="PF05068">
    <property type="entry name" value="MtlR"/>
    <property type="match status" value="1"/>
</dbReference>
<dbReference type="Gene3D" id="1.20.120.330">
    <property type="entry name" value="Nucleotidyltransferases domain 2"/>
    <property type="match status" value="1"/>
</dbReference>
<proteinExistence type="predicted"/>
<dbReference type="PANTHER" id="PTHR37941">
    <property type="entry name" value="FUMARASE E-RELATED"/>
    <property type="match status" value="1"/>
</dbReference>
<evidence type="ECO:0000313" key="3">
    <source>
        <dbReference type="Proteomes" id="UP000479132"/>
    </source>
</evidence>
<evidence type="ECO:0000256" key="1">
    <source>
        <dbReference type="SAM" id="Phobius"/>
    </source>
</evidence>
<dbReference type="PANTHER" id="PTHR37941:SF1">
    <property type="entry name" value="FUMARASE E-RELATED"/>
    <property type="match status" value="1"/>
</dbReference>
<organism evidence="2 3">
    <name type="scientific">Fodinibius halophilus</name>
    <dbReference type="NCBI Taxonomy" id="1736908"/>
    <lineage>
        <taxon>Bacteria</taxon>
        <taxon>Pseudomonadati</taxon>
        <taxon>Balneolota</taxon>
        <taxon>Balneolia</taxon>
        <taxon>Balneolales</taxon>
        <taxon>Balneolaceae</taxon>
        <taxon>Fodinibius</taxon>
    </lineage>
</organism>
<dbReference type="RefSeq" id="WP_165271470.1">
    <property type="nucleotide sequence ID" value="NZ_JAALLS010000048.1"/>
</dbReference>
<keyword evidence="3" id="KW-1185">Reference proteome</keyword>
<reference evidence="2 3" key="1">
    <citation type="submission" date="2020-02" db="EMBL/GenBank/DDBJ databases">
        <title>Aliifodinibius halophilus 2W32, complete genome.</title>
        <authorList>
            <person name="Li Y."/>
            <person name="Wu S."/>
        </authorList>
    </citation>
    <scope>NUCLEOTIDE SEQUENCE [LARGE SCALE GENOMIC DNA]</scope>
    <source>
        <strain evidence="2 3">2W32</strain>
    </source>
</reference>
<dbReference type="Proteomes" id="UP000479132">
    <property type="component" value="Unassembled WGS sequence"/>
</dbReference>
<sequence length="166" mass="19472">MEPELKSFSEFLNYFQKESNRGVALTAAAYLDERLHKILKNFLADTKETKRLINGHAPLGSFYSRTLACFSLGLIEKNEFEELTLIRKVRNEFAHDWNEASFEEGKVCELVEQLPYGGPDEFEEESDLRMRFITAVIILLVDLLWRARLVKKEKRKIKTWPNKTRD</sequence>